<reference evidence="3" key="1">
    <citation type="journal article" date="2019" name="Int. J. Syst. Evol. Microbiol.">
        <title>The Global Catalogue of Microorganisms (GCM) 10K type strain sequencing project: providing services to taxonomists for standard genome sequencing and annotation.</title>
        <authorList>
            <consortium name="The Broad Institute Genomics Platform"/>
            <consortium name="The Broad Institute Genome Sequencing Center for Infectious Disease"/>
            <person name="Wu L."/>
            <person name="Ma J."/>
        </authorList>
    </citation>
    <scope>NUCLEOTIDE SEQUENCE [LARGE SCALE GENOMIC DNA]</scope>
    <source>
        <strain evidence="3">JCM 17906</strain>
    </source>
</reference>
<proteinExistence type="predicted"/>
<keyword evidence="1" id="KW-0472">Membrane</keyword>
<comment type="caution">
    <text evidence="2">The sequence shown here is derived from an EMBL/GenBank/DDBJ whole genome shotgun (WGS) entry which is preliminary data.</text>
</comment>
<dbReference type="Proteomes" id="UP001501598">
    <property type="component" value="Unassembled WGS sequence"/>
</dbReference>
<evidence type="ECO:0000313" key="2">
    <source>
        <dbReference type="EMBL" id="GAA4538699.1"/>
    </source>
</evidence>
<sequence>MGIIIALLVLWVVLAVVGFVVKSLLWLAIVGIVLFVVTGIVGAVRRRSVR</sequence>
<keyword evidence="3" id="KW-1185">Reference proteome</keyword>
<keyword evidence="1" id="KW-0812">Transmembrane</keyword>
<evidence type="ECO:0000313" key="3">
    <source>
        <dbReference type="Proteomes" id="UP001501598"/>
    </source>
</evidence>
<protein>
    <recommendedName>
        <fullName evidence="4">LPXTG-motif cell wall-anchored protein</fullName>
    </recommendedName>
</protein>
<evidence type="ECO:0000256" key="1">
    <source>
        <dbReference type="SAM" id="Phobius"/>
    </source>
</evidence>
<feature type="transmembrane region" description="Helical" evidence="1">
    <location>
        <begin position="25"/>
        <end position="44"/>
    </location>
</feature>
<accession>A0ABP8RI67</accession>
<gene>
    <name evidence="2" type="ORF">GCM10023175_08980</name>
</gene>
<dbReference type="EMBL" id="BAABGT010000014">
    <property type="protein sequence ID" value="GAA4538699.1"/>
    <property type="molecule type" value="Genomic_DNA"/>
</dbReference>
<name>A0ABP8RI67_9PSEU</name>
<keyword evidence="1" id="KW-1133">Transmembrane helix</keyword>
<evidence type="ECO:0008006" key="4">
    <source>
        <dbReference type="Google" id="ProtNLM"/>
    </source>
</evidence>
<dbReference type="RefSeq" id="WP_345412976.1">
    <property type="nucleotide sequence ID" value="NZ_BAABGT010000014.1"/>
</dbReference>
<organism evidence="2 3">
    <name type="scientific">Pseudonocardia xishanensis</name>
    <dbReference type="NCBI Taxonomy" id="630995"/>
    <lineage>
        <taxon>Bacteria</taxon>
        <taxon>Bacillati</taxon>
        <taxon>Actinomycetota</taxon>
        <taxon>Actinomycetes</taxon>
        <taxon>Pseudonocardiales</taxon>
        <taxon>Pseudonocardiaceae</taxon>
        <taxon>Pseudonocardia</taxon>
    </lineage>
</organism>